<dbReference type="GO" id="GO:0051082">
    <property type="term" value="F:unfolded protein binding"/>
    <property type="evidence" value="ECO:0007669"/>
    <property type="project" value="InterPro"/>
</dbReference>
<dbReference type="GO" id="GO:1990113">
    <property type="term" value="P:RNA polymerase I assembly"/>
    <property type="evidence" value="ECO:0007669"/>
    <property type="project" value="TreeGrafter"/>
</dbReference>
<dbReference type="GO" id="GO:1990114">
    <property type="term" value="P:RNA polymerase II core complex assembly"/>
    <property type="evidence" value="ECO:0007669"/>
    <property type="project" value="TreeGrafter"/>
</dbReference>
<evidence type="ECO:0000313" key="4">
    <source>
        <dbReference type="Proteomes" id="UP001176517"/>
    </source>
</evidence>
<keyword evidence="2" id="KW-0143">Chaperone</keyword>
<evidence type="ECO:0000256" key="1">
    <source>
        <dbReference type="ARBA" id="ARBA00010048"/>
    </source>
</evidence>
<dbReference type="EMBL" id="JAPDMZ010000020">
    <property type="protein sequence ID" value="KAK0556097.1"/>
    <property type="molecule type" value="Genomic_DNA"/>
</dbReference>
<dbReference type="PANTHER" id="PTHR12674">
    <property type="entry name" value="PREFOLDIN SUBUNIT 5"/>
    <property type="match status" value="1"/>
</dbReference>
<dbReference type="SUPFAM" id="SSF46579">
    <property type="entry name" value="Prefoldin"/>
    <property type="match status" value="1"/>
</dbReference>
<gene>
    <name evidence="3" type="primary">GIM5</name>
    <name evidence="3" type="ORF">OC846_001427</name>
</gene>
<dbReference type="NCBIfam" id="TIGR00293">
    <property type="entry name" value="prefoldin subunit alpha"/>
    <property type="match status" value="1"/>
</dbReference>
<dbReference type="Pfam" id="PF02996">
    <property type="entry name" value="Prefoldin"/>
    <property type="match status" value="1"/>
</dbReference>
<dbReference type="InterPro" id="IPR004127">
    <property type="entry name" value="Prefoldin_subunit_alpha"/>
</dbReference>
<evidence type="ECO:0000313" key="3">
    <source>
        <dbReference type="EMBL" id="KAK0556097.1"/>
    </source>
</evidence>
<dbReference type="GO" id="GO:0005737">
    <property type="term" value="C:cytoplasm"/>
    <property type="evidence" value="ECO:0007669"/>
    <property type="project" value="TreeGrafter"/>
</dbReference>
<reference evidence="3" key="1">
    <citation type="journal article" date="2023" name="PhytoFront">
        <title>Draft Genome Resources of Seven Strains of Tilletia horrida, Causal Agent of Kernel Smut of Rice.</title>
        <authorList>
            <person name="Khanal S."/>
            <person name="Antony Babu S."/>
            <person name="Zhou X.G."/>
        </authorList>
    </citation>
    <scope>NUCLEOTIDE SEQUENCE</scope>
    <source>
        <strain evidence="3">TX6</strain>
    </source>
</reference>
<comment type="caution">
    <text evidence="3">The sequence shown here is derived from an EMBL/GenBank/DDBJ whole genome shotgun (WGS) entry which is preliminary data.</text>
</comment>
<dbReference type="InterPro" id="IPR011599">
    <property type="entry name" value="PFD_alpha_archaea"/>
</dbReference>
<protein>
    <submittedName>
        <fullName evidence="3">Subunit of tubulin prefoldin</fullName>
    </submittedName>
</protein>
<accession>A0AAN6JZX3</accession>
<name>A0AAN6JZX3_9BASI</name>
<dbReference type="GO" id="GO:0016272">
    <property type="term" value="C:prefoldin complex"/>
    <property type="evidence" value="ECO:0007669"/>
    <property type="project" value="InterPro"/>
</dbReference>
<dbReference type="PANTHER" id="PTHR12674:SF2">
    <property type="entry name" value="PREFOLDIN SUBUNIT 5"/>
    <property type="match status" value="1"/>
</dbReference>
<evidence type="ECO:0000256" key="2">
    <source>
        <dbReference type="ARBA" id="ARBA00023186"/>
    </source>
</evidence>
<comment type="similarity">
    <text evidence="1">Belongs to the prefoldin subunit alpha family.</text>
</comment>
<sequence length="167" mass="17654">MSSSASAGGGSSSNEAGQGISIADLSLPQLADVRRQLEQEIEHLSDSFGALRTAQAKFKSCLEALESLSAPGAQDKDTLVPLTASLYVPGKLADVEHVLVDIGTGYYVEKETPAAKQLYQERAEFVGKKIEELQNMLTQKNANLSSVVDIQRMKVAEAQGEAASAAA</sequence>
<keyword evidence="4" id="KW-1185">Reference proteome</keyword>
<dbReference type="Proteomes" id="UP001176517">
    <property type="component" value="Unassembled WGS sequence"/>
</dbReference>
<dbReference type="HAMAP" id="MF_00308">
    <property type="entry name" value="PfdA"/>
    <property type="match status" value="1"/>
</dbReference>
<proteinExistence type="inferred from homology"/>
<dbReference type="GO" id="GO:0006457">
    <property type="term" value="P:protein folding"/>
    <property type="evidence" value="ECO:0007669"/>
    <property type="project" value="InterPro"/>
</dbReference>
<organism evidence="3 4">
    <name type="scientific">Tilletia horrida</name>
    <dbReference type="NCBI Taxonomy" id="155126"/>
    <lineage>
        <taxon>Eukaryota</taxon>
        <taxon>Fungi</taxon>
        <taxon>Dikarya</taxon>
        <taxon>Basidiomycota</taxon>
        <taxon>Ustilaginomycotina</taxon>
        <taxon>Exobasidiomycetes</taxon>
        <taxon>Tilletiales</taxon>
        <taxon>Tilletiaceae</taxon>
        <taxon>Tilletia</taxon>
    </lineage>
</organism>
<dbReference type="FunFam" id="1.10.287.370:FF:000004">
    <property type="entry name" value="Probable prefoldin subunit 5"/>
    <property type="match status" value="1"/>
</dbReference>
<dbReference type="CDD" id="cd23157">
    <property type="entry name" value="Prefoldin_5"/>
    <property type="match status" value="1"/>
</dbReference>
<dbReference type="Gene3D" id="1.10.287.370">
    <property type="match status" value="1"/>
</dbReference>
<dbReference type="AlphaFoldDB" id="A0AAN6JZX3"/>
<dbReference type="InterPro" id="IPR009053">
    <property type="entry name" value="Prefoldin"/>
</dbReference>
<dbReference type="GO" id="GO:1990115">
    <property type="term" value="P:RNA polymerase III assembly"/>
    <property type="evidence" value="ECO:0007669"/>
    <property type="project" value="TreeGrafter"/>
</dbReference>